<comment type="caution">
    <text evidence="1">The sequence shown here is derived from an EMBL/GenBank/DDBJ whole genome shotgun (WGS) entry which is preliminary data.</text>
</comment>
<name>A0A813LNW7_POLGL</name>
<dbReference type="AlphaFoldDB" id="A0A813LNW7"/>
<gene>
    <name evidence="1" type="ORF">PGLA2088_LOCUS46928</name>
</gene>
<dbReference type="EMBL" id="CAJNNW010036368">
    <property type="protein sequence ID" value="CAE8733637.1"/>
    <property type="molecule type" value="Genomic_DNA"/>
</dbReference>
<proteinExistence type="predicted"/>
<dbReference type="Proteomes" id="UP000626109">
    <property type="component" value="Unassembled WGS sequence"/>
</dbReference>
<organism evidence="1 2">
    <name type="scientific">Polarella glacialis</name>
    <name type="common">Dinoflagellate</name>
    <dbReference type="NCBI Taxonomy" id="89957"/>
    <lineage>
        <taxon>Eukaryota</taxon>
        <taxon>Sar</taxon>
        <taxon>Alveolata</taxon>
        <taxon>Dinophyceae</taxon>
        <taxon>Suessiales</taxon>
        <taxon>Suessiaceae</taxon>
        <taxon>Polarella</taxon>
    </lineage>
</organism>
<evidence type="ECO:0000313" key="2">
    <source>
        <dbReference type="Proteomes" id="UP000626109"/>
    </source>
</evidence>
<evidence type="ECO:0000313" key="1">
    <source>
        <dbReference type="EMBL" id="CAE8733637.1"/>
    </source>
</evidence>
<protein>
    <submittedName>
        <fullName evidence="1">Uncharacterized protein</fullName>
    </submittedName>
</protein>
<sequence length="100" mass="10968">NLDTRCLTNSCRAAHSDLWVIAVATASVMDEAVGIFCHSARFYSNDTHSHIEFLVVVDAVGGGRWGGCFHDSLDFTVLASFRLSHHCNLSIQGQQSSGRW</sequence>
<accession>A0A813LNW7</accession>
<feature type="non-terminal residue" evidence="1">
    <location>
        <position position="1"/>
    </location>
</feature>
<reference evidence="1" key="1">
    <citation type="submission" date="2021-02" db="EMBL/GenBank/DDBJ databases">
        <authorList>
            <person name="Dougan E. K."/>
            <person name="Rhodes N."/>
            <person name="Thang M."/>
            <person name="Chan C."/>
        </authorList>
    </citation>
    <scope>NUCLEOTIDE SEQUENCE</scope>
</reference>